<feature type="region of interest" description="Disordered" evidence="1">
    <location>
        <begin position="394"/>
        <end position="418"/>
    </location>
</feature>
<evidence type="ECO:0000313" key="2">
    <source>
        <dbReference type="EMBL" id="KAL1632067.1"/>
    </source>
</evidence>
<feature type="compositionally biased region" description="Polar residues" evidence="1">
    <location>
        <begin position="344"/>
        <end position="363"/>
    </location>
</feature>
<comment type="caution">
    <text evidence="2">The sequence shown here is derived from an EMBL/GenBank/DDBJ whole genome shotgun (WGS) entry which is preliminary data.</text>
</comment>
<feature type="compositionally biased region" description="Basic and acidic residues" evidence="1">
    <location>
        <begin position="399"/>
        <end position="417"/>
    </location>
</feature>
<proteinExistence type="predicted"/>
<evidence type="ECO:0000256" key="1">
    <source>
        <dbReference type="SAM" id="MobiDB-lite"/>
    </source>
</evidence>
<dbReference type="EMBL" id="JAJVDC020000034">
    <property type="protein sequence ID" value="KAL1632067.1"/>
    <property type="molecule type" value="Genomic_DNA"/>
</dbReference>
<accession>A0ABR3SXK1</accession>
<protein>
    <submittedName>
        <fullName evidence="2">Uncharacterized protein</fullName>
    </submittedName>
</protein>
<feature type="compositionally biased region" description="Pro residues" evidence="1">
    <location>
        <begin position="314"/>
        <end position="324"/>
    </location>
</feature>
<sequence>MASQRSSKSPVGAVIASQQHGRSPSELSMVSESRKHEDNLMAQLYSQTEGKDLPLRTMYILNCASRGHPLPSNAKSLESVPEFTSILQTEMSQLPLQRTSLPYVFVRKFVKETFCQNELGRVNFSQALTALDYLKDIELRRQKMVQDMWQRVDVETSGWESIEEKVSRDEAIIKLFNVLNRKEKYLGELYAWLYVHLRQWILVHEIKNQPFDKHNCMAMLNTLWPPIPSSIPDGISNEIVQSQRKDFFKTINSIPGRGMDDIDRLIVEQAKEGEPNGWPCTAHMMNKYMQKADEVIELAEKIQTRTDLDTHAPPRTPLPDPLPSPLLEQDPPRRGRKQVDSGVSFGSATTKRPSTSGSDSTTNSFYKQQLSSFDFAEPKASTRARVKGAFHRLSRKKTHGDLQTHDKPEKPESEKSRTLRKMRSLGAIAHEFKYRNMSGATLTDSRQTSISEPFNAEEMKRQRMAYEESNTIGQAI</sequence>
<organism evidence="2 3">
    <name type="scientific">Neofusicoccum ribis</name>
    <dbReference type="NCBI Taxonomy" id="45134"/>
    <lineage>
        <taxon>Eukaryota</taxon>
        <taxon>Fungi</taxon>
        <taxon>Dikarya</taxon>
        <taxon>Ascomycota</taxon>
        <taxon>Pezizomycotina</taxon>
        <taxon>Dothideomycetes</taxon>
        <taxon>Dothideomycetes incertae sedis</taxon>
        <taxon>Botryosphaeriales</taxon>
        <taxon>Botryosphaeriaceae</taxon>
        <taxon>Neofusicoccum</taxon>
    </lineage>
</organism>
<keyword evidence="3" id="KW-1185">Reference proteome</keyword>
<evidence type="ECO:0000313" key="3">
    <source>
        <dbReference type="Proteomes" id="UP001521116"/>
    </source>
</evidence>
<feature type="region of interest" description="Disordered" evidence="1">
    <location>
        <begin position="306"/>
        <end position="363"/>
    </location>
</feature>
<name>A0ABR3SXK1_9PEZI</name>
<feature type="compositionally biased region" description="Polar residues" evidence="1">
    <location>
        <begin position="16"/>
        <end position="31"/>
    </location>
</feature>
<gene>
    <name evidence="2" type="ORF">SLS56_003956</name>
</gene>
<feature type="compositionally biased region" description="Basic and acidic residues" evidence="1">
    <location>
        <begin position="330"/>
        <end position="339"/>
    </location>
</feature>
<dbReference type="Proteomes" id="UP001521116">
    <property type="component" value="Unassembled WGS sequence"/>
</dbReference>
<feature type="region of interest" description="Disordered" evidence="1">
    <location>
        <begin position="1"/>
        <end position="33"/>
    </location>
</feature>
<reference evidence="2 3" key="1">
    <citation type="submission" date="2024-02" db="EMBL/GenBank/DDBJ databases">
        <title>De novo assembly and annotation of 12 fungi associated with fruit tree decline syndrome in Ontario, Canada.</title>
        <authorList>
            <person name="Sulman M."/>
            <person name="Ellouze W."/>
            <person name="Ilyukhin E."/>
        </authorList>
    </citation>
    <scope>NUCLEOTIDE SEQUENCE [LARGE SCALE GENOMIC DNA]</scope>
    <source>
        <strain evidence="2 3">M1-105</strain>
    </source>
</reference>